<organism evidence="1 2">
    <name type="scientific">Strigamia maritima</name>
    <name type="common">European centipede</name>
    <name type="synonym">Geophilus maritimus</name>
    <dbReference type="NCBI Taxonomy" id="126957"/>
    <lineage>
        <taxon>Eukaryota</taxon>
        <taxon>Metazoa</taxon>
        <taxon>Ecdysozoa</taxon>
        <taxon>Arthropoda</taxon>
        <taxon>Myriapoda</taxon>
        <taxon>Chilopoda</taxon>
        <taxon>Pleurostigmophora</taxon>
        <taxon>Geophilomorpha</taxon>
        <taxon>Linotaeniidae</taxon>
        <taxon>Strigamia</taxon>
    </lineage>
</organism>
<proteinExistence type="predicted"/>
<dbReference type="HOGENOM" id="CLU_1112525_0_0_1"/>
<accession>T1IQK3</accession>
<dbReference type="AlphaFoldDB" id="T1IQK3"/>
<evidence type="ECO:0000313" key="2">
    <source>
        <dbReference type="Proteomes" id="UP000014500"/>
    </source>
</evidence>
<dbReference type="Proteomes" id="UP000014500">
    <property type="component" value="Unassembled WGS sequence"/>
</dbReference>
<dbReference type="EnsemblMetazoa" id="SMAR003323-RA">
    <property type="protein sequence ID" value="SMAR003323-PA"/>
    <property type="gene ID" value="SMAR003323"/>
</dbReference>
<keyword evidence="2" id="KW-1185">Reference proteome</keyword>
<sequence>MSRKVVVDQKKGAKRGMLLRKNFDASGTRDNLEAIDHCNCTNVYLIEKFAEKSVQILDCHGLESSLDIPLIPGIKGNLGHFVAVCLRSTDIQILDILSVSAEFVLIRNTNVRGDSDSPEFVLIRAVKIEIRAATEKKLSADECLKMQHLIANNFLPVPARILIFTDEIARIQGYQKIYILIPLKKIRITNLWHRRLRHESPNHLKNPPKPPIPAAPAAPMVPKPKLWTPQMVKSAKVAASNGLSCIWKET</sequence>
<protein>
    <submittedName>
        <fullName evidence="1">Uncharacterized protein</fullName>
    </submittedName>
</protein>
<reference evidence="2" key="1">
    <citation type="submission" date="2011-05" db="EMBL/GenBank/DDBJ databases">
        <authorList>
            <person name="Richards S.R."/>
            <person name="Qu J."/>
            <person name="Jiang H."/>
            <person name="Jhangiani S.N."/>
            <person name="Agravi P."/>
            <person name="Goodspeed R."/>
            <person name="Gross S."/>
            <person name="Mandapat C."/>
            <person name="Jackson L."/>
            <person name="Mathew T."/>
            <person name="Pu L."/>
            <person name="Thornton R."/>
            <person name="Saada N."/>
            <person name="Wilczek-Boney K.B."/>
            <person name="Lee S."/>
            <person name="Kovar C."/>
            <person name="Wu Y."/>
            <person name="Scherer S.E."/>
            <person name="Worley K.C."/>
            <person name="Muzny D.M."/>
            <person name="Gibbs R."/>
        </authorList>
    </citation>
    <scope>NUCLEOTIDE SEQUENCE</scope>
    <source>
        <strain evidence="2">Brora</strain>
    </source>
</reference>
<dbReference type="EMBL" id="JH431312">
    <property type="status" value="NOT_ANNOTATED_CDS"/>
    <property type="molecule type" value="Genomic_DNA"/>
</dbReference>
<evidence type="ECO:0000313" key="1">
    <source>
        <dbReference type="EnsemblMetazoa" id="SMAR003323-PA"/>
    </source>
</evidence>
<reference evidence="1" key="2">
    <citation type="submission" date="2015-02" db="UniProtKB">
        <authorList>
            <consortium name="EnsemblMetazoa"/>
        </authorList>
    </citation>
    <scope>IDENTIFICATION</scope>
</reference>
<name>T1IQK3_STRMM</name>